<comment type="cofactor">
    <cofactor evidence="1">
        <name>heme</name>
        <dbReference type="ChEBI" id="CHEBI:30413"/>
    </cofactor>
</comment>
<evidence type="ECO:0000256" key="10">
    <source>
        <dbReference type="ARBA" id="ARBA00023004"/>
    </source>
</evidence>
<dbReference type="PANTHER" id="PTHR46300:SF2">
    <property type="entry name" value="CYTOCHROME P450 MONOOXYGENASE ALNH-RELATED"/>
    <property type="match status" value="1"/>
</dbReference>
<dbReference type="InterPro" id="IPR036396">
    <property type="entry name" value="Cyt_P450_sf"/>
</dbReference>
<keyword evidence="13" id="KW-0325">Glycoprotein</keyword>
<dbReference type="SUPFAM" id="SSF48264">
    <property type="entry name" value="Cytochrome P450"/>
    <property type="match status" value="1"/>
</dbReference>
<comment type="similarity">
    <text evidence="4">Belongs to the cytochrome P450 family.</text>
</comment>
<sequence length="533" mass="60531">MFPTLLNTVAAGVGLYILRSLHLLYASSKRQRNFPPGPPTVPFIGNILDFPREQLQFKFTEWSKKYGAIYSLKVMHLTIIVLNSPTAVKEIIDKRGATSANRPASVIADIVTPNNLNLGSGQYANDTWKALRKASVHMLRPENMDLFKPFQRAEVIQLLWEMSTTPETFWEDIARMTTSFFMGVIYGIRAPRATSYAARAFTETNKEFIECMDVGKAPPVDVFPILNAVPARFSGWKQRALSLKKRQEELFGYLLDIVKARVIRGQNNGAFMEEAYTHAEKWGLSPPLLLNLGGALLQGSDTPAGIVQNFVLFLSAHPEAQKKAQMEIDAVVGMDQPPTWEDLPRLPYMHAFIEECMRFRPIAPLALPHAMSEDETYDGMLFPKDAIVFMNVWGIMHDEKYYEEPEKFIPERFLAHPLGVRPDVEDDPARRDLSFGGGRRVLANLIWAFNFSPAIKPSGEVVPPDLWAFSDGITFAPRPFKTTIAVRSPEKKDIIRRLFLEQTELFKPFEQDLQAQDTEYIQRVRETIRMSSQ</sequence>
<dbReference type="InterPro" id="IPR050364">
    <property type="entry name" value="Cytochrome_P450_fung"/>
</dbReference>
<comment type="caution">
    <text evidence="14">The sequence shown here is derived from an EMBL/GenBank/DDBJ whole genome shotgun (WGS) entry which is preliminary data.</text>
</comment>
<organism evidence="14 15">
    <name type="scientific">Mycena venus</name>
    <dbReference type="NCBI Taxonomy" id="2733690"/>
    <lineage>
        <taxon>Eukaryota</taxon>
        <taxon>Fungi</taxon>
        <taxon>Dikarya</taxon>
        <taxon>Basidiomycota</taxon>
        <taxon>Agaricomycotina</taxon>
        <taxon>Agaricomycetes</taxon>
        <taxon>Agaricomycetidae</taxon>
        <taxon>Agaricales</taxon>
        <taxon>Marasmiineae</taxon>
        <taxon>Mycenaceae</taxon>
        <taxon>Mycena</taxon>
    </lineage>
</organism>
<evidence type="ECO:0000256" key="2">
    <source>
        <dbReference type="ARBA" id="ARBA00004167"/>
    </source>
</evidence>
<protein>
    <submittedName>
        <fullName evidence="14">Cytochrome P450</fullName>
    </submittedName>
</protein>
<dbReference type="GO" id="GO:0020037">
    <property type="term" value="F:heme binding"/>
    <property type="evidence" value="ECO:0007669"/>
    <property type="project" value="InterPro"/>
</dbReference>
<evidence type="ECO:0000256" key="6">
    <source>
        <dbReference type="ARBA" id="ARBA00022692"/>
    </source>
</evidence>
<dbReference type="GO" id="GO:0004497">
    <property type="term" value="F:monooxygenase activity"/>
    <property type="evidence" value="ECO:0007669"/>
    <property type="project" value="UniProtKB-KW"/>
</dbReference>
<name>A0A8H7CU01_9AGAR</name>
<reference evidence="14" key="1">
    <citation type="submission" date="2020-05" db="EMBL/GenBank/DDBJ databases">
        <title>Mycena genomes resolve the evolution of fungal bioluminescence.</title>
        <authorList>
            <person name="Tsai I.J."/>
        </authorList>
    </citation>
    <scope>NUCLEOTIDE SEQUENCE</scope>
    <source>
        <strain evidence="14">CCC161011</strain>
    </source>
</reference>
<keyword evidence="6" id="KW-0812">Transmembrane</keyword>
<keyword evidence="5" id="KW-0349">Heme</keyword>
<dbReference type="OrthoDB" id="1103324at2759"/>
<comment type="pathway">
    <text evidence="3">Secondary metabolite biosynthesis.</text>
</comment>
<evidence type="ECO:0000256" key="11">
    <source>
        <dbReference type="ARBA" id="ARBA00023033"/>
    </source>
</evidence>
<gene>
    <name evidence="14" type="ORF">MVEN_01342700</name>
</gene>
<dbReference type="GO" id="GO:0016020">
    <property type="term" value="C:membrane"/>
    <property type="evidence" value="ECO:0007669"/>
    <property type="project" value="UniProtKB-SubCell"/>
</dbReference>
<keyword evidence="12" id="KW-0472">Membrane</keyword>
<dbReference type="GO" id="GO:0005506">
    <property type="term" value="F:iron ion binding"/>
    <property type="evidence" value="ECO:0007669"/>
    <property type="project" value="InterPro"/>
</dbReference>
<dbReference type="Gene3D" id="1.10.630.10">
    <property type="entry name" value="Cytochrome P450"/>
    <property type="match status" value="1"/>
</dbReference>
<dbReference type="AlphaFoldDB" id="A0A8H7CU01"/>
<dbReference type="InterPro" id="IPR001128">
    <property type="entry name" value="Cyt_P450"/>
</dbReference>
<evidence type="ECO:0000256" key="8">
    <source>
        <dbReference type="ARBA" id="ARBA00022989"/>
    </source>
</evidence>
<evidence type="ECO:0000256" key="12">
    <source>
        <dbReference type="ARBA" id="ARBA00023136"/>
    </source>
</evidence>
<dbReference type="InterPro" id="IPR002401">
    <property type="entry name" value="Cyt_P450_E_grp-I"/>
</dbReference>
<keyword evidence="9" id="KW-0560">Oxidoreductase</keyword>
<dbReference type="GO" id="GO:0016705">
    <property type="term" value="F:oxidoreductase activity, acting on paired donors, with incorporation or reduction of molecular oxygen"/>
    <property type="evidence" value="ECO:0007669"/>
    <property type="project" value="InterPro"/>
</dbReference>
<dbReference type="Proteomes" id="UP000620124">
    <property type="component" value="Unassembled WGS sequence"/>
</dbReference>
<evidence type="ECO:0000313" key="15">
    <source>
        <dbReference type="Proteomes" id="UP000620124"/>
    </source>
</evidence>
<dbReference type="Pfam" id="PF00067">
    <property type="entry name" value="p450"/>
    <property type="match status" value="1"/>
</dbReference>
<comment type="subcellular location">
    <subcellularLocation>
        <location evidence="2">Membrane</location>
        <topology evidence="2">Single-pass membrane protein</topology>
    </subcellularLocation>
</comment>
<keyword evidence="8" id="KW-1133">Transmembrane helix</keyword>
<evidence type="ECO:0000256" key="13">
    <source>
        <dbReference type="ARBA" id="ARBA00023180"/>
    </source>
</evidence>
<evidence type="ECO:0000256" key="1">
    <source>
        <dbReference type="ARBA" id="ARBA00001971"/>
    </source>
</evidence>
<keyword evidence="7" id="KW-0479">Metal-binding</keyword>
<dbReference type="PANTHER" id="PTHR46300">
    <property type="entry name" value="P450, PUTATIVE (EUROFUNG)-RELATED-RELATED"/>
    <property type="match status" value="1"/>
</dbReference>
<keyword evidence="15" id="KW-1185">Reference proteome</keyword>
<proteinExistence type="inferred from homology"/>
<evidence type="ECO:0000256" key="4">
    <source>
        <dbReference type="ARBA" id="ARBA00010617"/>
    </source>
</evidence>
<dbReference type="PRINTS" id="PR00463">
    <property type="entry name" value="EP450I"/>
</dbReference>
<evidence type="ECO:0000256" key="3">
    <source>
        <dbReference type="ARBA" id="ARBA00005179"/>
    </source>
</evidence>
<evidence type="ECO:0000256" key="7">
    <source>
        <dbReference type="ARBA" id="ARBA00022723"/>
    </source>
</evidence>
<evidence type="ECO:0000313" key="14">
    <source>
        <dbReference type="EMBL" id="KAF7350379.1"/>
    </source>
</evidence>
<accession>A0A8H7CU01</accession>
<dbReference type="EMBL" id="JACAZI010000010">
    <property type="protein sequence ID" value="KAF7350379.1"/>
    <property type="molecule type" value="Genomic_DNA"/>
</dbReference>
<evidence type="ECO:0000256" key="9">
    <source>
        <dbReference type="ARBA" id="ARBA00023002"/>
    </source>
</evidence>
<evidence type="ECO:0000256" key="5">
    <source>
        <dbReference type="ARBA" id="ARBA00022617"/>
    </source>
</evidence>
<dbReference type="CDD" id="cd11065">
    <property type="entry name" value="CYP64-like"/>
    <property type="match status" value="1"/>
</dbReference>
<keyword evidence="11" id="KW-0503">Monooxygenase</keyword>
<keyword evidence="10" id="KW-0408">Iron</keyword>